<dbReference type="EMBL" id="BAABAU010000004">
    <property type="protein sequence ID" value="GAA4267399.1"/>
    <property type="molecule type" value="Genomic_DNA"/>
</dbReference>
<evidence type="ECO:0000313" key="3">
    <source>
        <dbReference type="Proteomes" id="UP001501594"/>
    </source>
</evidence>
<organism evidence="2 3">
    <name type="scientific">Frondihabitans peucedani</name>
    <dbReference type="NCBI Taxonomy" id="598626"/>
    <lineage>
        <taxon>Bacteria</taxon>
        <taxon>Bacillati</taxon>
        <taxon>Actinomycetota</taxon>
        <taxon>Actinomycetes</taxon>
        <taxon>Micrococcales</taxon>
        <taxon>Microbacteriaceae</taxon>
        <taxon>Frondihabitans</taxon>
    </lineage>
</organism>
<evidence type="ECO:0000256" key="1">
    <source>
        <dbReference type="ARBA" id="ARBA00001947"/>
    </source>
</evidence>
<gene>
    <name evidence="2" type="ORF">GCM10022256_30110</name>
</gene>
<comment type="caution">
    <text evidence="2">The sequence shown here is derived from an EMBL/GenBank/DDBJ whole genome shotgun (WGS) entry which is preliminary data.</text>
</comment>
<reference evidence="3" key="1">
    <citation type="journal article" date="2019" name="Int. J. Syst. Evol. Microbiol.">
        <title>The Global Catalogue of Microorganisms (GCM) 10K type strain sequencing project: providing services to taxonomists for standard genome sequencing and annotation.</title>
        <authorList>
            <consortium name="The Broad Institute Genomics Platform"/>
            <consortium name="The Broad Institute Genome Sequencing Center for Infectious Disease"/>
            <person name="Wu L."/>
            <person name="Ma J."/>
        </authorList>
    </citation>
    <scope>NUCLEOTIDE SEQUENCE [LARGE SCALE GENOMIC DNA]</scope>
    <source>
        <strain evidence="3">JCM 17442</strain>
    </source>
</reference>
<accession>A0ABP8E5K7</accession>
<dbReference type="Gene3D" id="3.20.20.70">
    <property type="entry name" value="Aldolase class I"/>
    <property type="match status" value="1"/>
</dbReference>
<proteinExistence type="predicted"/>
<dbReference type="PIRSF" id="PIRSF001359">
    <property type="entry name" value="F_bP_aldolase_II"/>
    <property type="match status" value="1"/>
</dbReference>
<comment type="cofactor">
    <cofactor evidence="1">
        <name>Zn(2+)</name>
        <dbReference type="ChEBI" id="CHEBI:29105"/>
    </cofactor>
</comment>
<sequence>MRIRLDDLVASRLAEGAAVPAFTCYDFTTALAVVSAAEEVGQGVIILITPKTASMKEGLRLVAAVRALADAAVVPVAVQLDHAPNLDLILSAVAAGADSVLADASAAPFADNVAFVRHVRSATDALGVVVEAELGSIAGDEDRSLAVEASGKTDSLLVAEFVASSHAQLLATSVGNVHGSYAGVPKLDWPLISDVRAASPVPLSLHGASGLPDEDLRRAPAAGLGKINFNTELRAAIFDAVEAQLSASRATGDDMLAYERACREAVRQFTLSTLEKLAGR</sequence>
<evidence type="ECO:0000313" key="2">
    <source>
        <dbReference type="EMBL" id="GAA4267399.1"/>
    </source>
</evidence>
<dbReference type="SUPFAM" id="SSF51569">
    <property type="entry name" value="Aldolase"/>
    <property type="match status" value="1"/>
</dbReference>
<dbReference type="RefSeq" id="WP_344797662.1">
    <property type="nucleotide sequence ID" value="NZ_BAABAU010000004.1"/>
</dbReference>
<dbReference type="InterPro" id="IPR013785">
    <property type="entry name" value="Aldolase_TIM"/>
</dbReference>
<dbReference type="Proteomes" id="UP001501594">
    <property type="component" value="Unassembled WGS sequence"/>
</dbReference>
<dbReference type="InterPro" id="IPR000771">
    <property type="entry name" value="FBA_II"/>
</dbReference>
<dbReference type="PANTHER" id="PTHR30304">
    <property type="entry name" value="D-TAGATOSE-1,6-BISPHOSPHATE ALDOLASE"/>
    <property type="match status" value="1"/>
</dbReference>
<dbReference type="Pfam" id="PF01116">
    <property type="entry name" value="F_bP_aldolase"/>
    <property type="match status" value="1"/>
</dbReference>
<dbReference type="PANTHER" id="PTHR30304:SF0">
    <property type="entry name" value="D-TAGATOSE-1,6-BISPHOSPHATE ALDOLASE SUBUNIT GATY-RELATED"/>
    <property type="match status" value="1"/>
</dbReference>
<keyword evidence="3" id="KW-1185">Reference proteome</keyword>
<name>A0ABP8E5K7_9MICO</name>
<dbReference type="InterPro" id="IPR050246">
    <property type="entry name" value="Class_II_FBP_aldolase"/>
</dbReference>
<protein>
    <submittedName>
        <fullName evidence="2">Class II fructose-bisphosphate aldolase</fullName>
    </submittedName>
</protein>